<comment type="caution">
    <text evidence="2">The sequence shown here is derived from an EMBL/GenBank/DDBJ whole genome shotgun (WGS) entry which is preliminary data.</text>
</comment>
<evidence type="ECO:0000313" key="2">
    <source>
        <dbReference type="EMBL" id="MBT0774318.1"/>
    </source>
</evidence>
<feature type="region of interest" description="Disordered" evidence="1">
    <location>
        <begin position="692"/>
        <end position="722"/>
    </location>
</feature>
<name>A0ABS5TU30_9ACTN</name>
<feature type="compositionally biased region" description="Basic and acidic residues" evidence="1">
    <location>
        <begin position="791"/>
        <end position="805"/>
    </location>
</feature>
<dbReference type="Proteomes" id="UP001197247">
    <property type="component" value="Unassembled WGS sequence"/>
</dbReference>
<protein>
    <submittedName>
        <fullName evidence="2">Uncharacterized protein</fullName>
    </submittedName>
</protein>
<feature type="non-terminal residue" evidence="2">
    <location>
        <position position="1369"/>
    </location>
</feature>
<feature type="compositionally biased region" description="Basic and acidic residues" evidence="1">
    <location>
        <begin position="706"/>
        <end position="722"/>
    </location>
</feature>
<proteinExistence type="predicted"/>
<feature type="compositionally biased region" description="Low complexity" evidence="1">
    <location>
        <begin position="864"/>
        <end position="879"/>
    </location>
</feature>
<sequence length="1369" mass="150265">ARDSGDPDGPELEPLVELPARVGVLPPGVREWLAGHDRAVIRVVAEQFLAAHPEVRKSLREQGIRHLNELSIAGPTGDLTLAGLVRTVLARLADDRENGDARTTVEGLLEQPARAVVSVFGRTPVQVDLAEPGRLPSAEQMLVVLRSAVVLRSWLPGLVHLVEQLEFRRGVLPPGGLHELPDGDLIRLARTEIQQAMDPQKPATTGIAEAIRRQASNNKVMALLRSALGPNVLRAPDALKVREYLNSEESLHSSQRYTLARLGQNLARIRSRAQLNASESVPIDIAREAERLGDLALGMERGNVDGRMVWRLVQWNLQDALLAAEQEDMDSLHTLNQSLNPDLSLQQLIGDDEQVREGVQKELDLVRAGLDNPDVEMLKFLVDALSETAVRSSLAPVTAPHGFTADVHDGAEGIVLLVRPQVVFVRGDAKVTRSDEQTLADRVRKLVKSAWDSTDGGVTDSRRVFVRVVPEIGSLKERTPDVVFVLQRGTETVQPIHVGIQRHLSTLPPTVLLEPLSVGATDREILNAFRPVLGLPNRSMVGGAHSSVDDDVRQIARLVLDQMSVNDASGRWRPGREADWYGLRAEDLESLRHQMLLKLWLRRIRLGVDGLVPNSVTGGNWSGVQGMVRALEPAHIRSMVAEAAATGNENVERVVRLQAQDAPDDFVLVSVGVHMSQGQPPGIVVVVGQRRDPTPPVQQASSGRQFEVHLEEPPPRPSTSDRQRAALLALRANAARMTEADGRPVTLPEDEVLEAILDQVRTSRPPAATLTQLSWHVLDVIAKGGPGLGHSHSDSDSDGDSHSDSDEPVNVADEEDDWGSRPADVAGWVPSVENYQDYWNFTAEDKYAVAVLLQEDLGQLVLDAESSGESASESGNSSEAEMEADEGAASVDDLVAQQMDPYSSAGQAGLRRSPLSGLWVGQEWIGPGHRLLNMPSVRPLAEDGRVRHFESTEELTQYVRGQLDHVISVDAEGGRDVFLRFPRHGMIALGETHTDELTGWAVFARMLANYDVRTHGVPTFVHEEIPYDISSGFPQLQGMYEQDLTARFGELGLAVPDDWRPFALSSGFATLGQIIADLRIQLDDPARIAANHPYDLEIWRVKLLYQWGYALDVSTRGPGVDERISDSEQHLIAVYHHNYPILAPFVDHVNKGSLVEAFEAVRRENGDAYYGNVFLNALRDFVDAVIDALIDRVQLDPRLNSAEQNAVLAQRNHGDHNFGLFSDWREFAMINSLKRAIGTRRRFAFAGSSHLAVWADRPDLQAVHVFNLSPEGRDRQVFRAGTDGLRQRAVAAAEAVRSIYQQLAPSSGAQDGQIATTQHESHAGAGAGVWVDGKKLTPEHAAWGVAQAEGWLSDGLERRFESVRELHAY</sequence>
<evidence type="ECO:0000256" key="1">
    <source>
        <dbReference type="SAM" id="MobiDB-lite"/>
    </source>
</evidence>
<gene>
    <name evidence="2" type="ORF">KIH74_35570</name>
</gene>
<keyword evidence="3" id="KW-1185">Reference proteome</keyword>
<evidence type="ECO:0000313" key="3">
    <source>
        <dbReference type="Proteomes" id="UP001197247"/>
    </source>
</evidence>
<dbReference type="RefSeq" id="WP_214160858.1">
    <property type="nucleotide sequence ID" value="NZ_JAHBAY010000034.1"/>
</dbReference>
<dbReference type="EMBL" id="JAHBAY010000034">
    <property type="protein sequence ID" value="MBT0774318.1"/>
    <property type="molecule type" value="Genomic_DNA"/>
</dbReference>
<feature type="region of interest" description="Disordered" evidence="1">
    <location>
        <begin position="786"/>
        <end position="825"/>
    </location>
</feature>
<feature type="region of interest" description="Disordered" evidence="1">
    <location>
        <begin position="864"/>
        <end position="887"/>
    </location>
</feature>
<feature type="non-terminal residue" evidence="2">
    <location>
        <position position="1"/>
    </location>
</feature>
<reference evidence="2 3" key="1">
    <citation type="submission" date="2021-05" db="EMBL/GenBank/DDBJ databases">
        <title>Kineosporia and Streptomyces sp. nov. two new marine actinobacteria isolated from Coral.</title>
        <authorList>
            <person name="Buangrab K."/>
            <person name="Sutthacheep M."/>
            <person name="Yeemin T."/>
            <person name="Harunari E."/>
            <person name="Igarashi Y."/>
            <person name="Kanchanasin P."/>
            <person name="Tanasupawat S."/>
            <person name="Phongsopitanun W."/>
        </authorList>
    </citation>
    <scope>NUCLEOTIDE SEQUENCE [LARGE SCALE GENOMIC DNA]</scope>
    <source>
        <strain evidence="2 3">J2-2</strain>
    </source>
</reference>
<accession>A0ABS5TU30</accession>
<organism evidence="2 3">
    <name type="scientific">Kineosporia corallincola</name>
    <dbReference type="NCBI Taxonomy" id="2835133"/>
    <lineage>
        <taxon>Bacteria</taxon>
        <taxon>Bacillati</taxon>
        <taxon>Actinomycetota</taxon>
        <taxon>Actinomycetes</taxon>
        <taxon>Kineosporiales</taxon>
        <taxon>Kineosporiaceae</taxon>
        <taxon>Kineosporia</taxon>
    </lineage>
</organism>